<accession>A0A9W9A541</accession>
<dbReference type="Proteomes" id="UP001150266">
    <property type="component" value="Unassembled WGS sequence"/>
</dbReference>
<name>A0A9W9A541_9AGAR</name>
<evidence type="ECO:0000256" key="2">
    <source>
        <dbReference type="SAM" id="SignalP"/>
    </source>
</evidence>
<reference evidence="3" key="1">
    <citation type="submission" date="2022-08" db="EMBL/GenBank/DDBJ databases">
        <title>A Global Phylogenomic Analysis of the Shiitake Genus Lentinula.</title>
        <authorList>
            <consortium name="DOE Joint Genome Institute"/>
            <person name="Sierra-Patev S."/>
            <person name="Min B."/>
            <person name="Naranjo-Ortiz M."/>
            <person name="Looney B."/>
            <person name="Konkel Z."/>
            <person name="Slot J.C."/>
            <person name="Sakamoto Y."/>
            <person name="Steenwyk J.L."/>
            <person name="Rokas A."/>
            <person name="Carro J."/>
            <person name="Camarero S."/>
            <person name="Ferreira P."/>
            <person name="Molpeceres G."/>
            <person name="Ruiz-Duenas F.J."/>
            <person name="Serrano A."/>
            <person name="Henrissat B."/>
            <person name="Drula E."/>
            <person name="Hughes K.W."/>
            <person name="Mata J.L."/>
            <person name="Ishikawa N.K."/>
            <person name="Vargas-Isla R."/>
            <person name="Ushijima S."/>
            <person name="Smith C.A."/>
            <person name="Ahrendt S."/>
            <person name="Andreopoulos W."/>
            <person name="He G."/>
            <person name="Labutti K."/>
            <person name="Lipzen A."/>
            <person name="Ng V."/>
            <person name="Riley R."/>
            <person name="Sandor L."/>
            <person name="Barry K."/>
            <person name="Martinez A.T."/>
            <person name="Xiao Y."/>
            <person name="Gibbons J.G."/>
            <person name="Terashima K."/>
            <person name="Grigoriev I.V."/>
            <person name="Hibbett D.S."/>
        </authorList>
    </citation>
    <scope>NUCLEOTIDE SEQUENCE</scope>
    <source>
        <strain evidence="3">JLM2183</strain>
    </source>
</reference>
<keyword evidence="4" id="KW-1185">Reference proteome</keyword>
<evidence type="ECO:0008006" key="5">
    <source>
        <dbReference type="Google" id="ProtNLM"/>
    </source>
</evidence>
<evidence type="ECO:0000313" key="3">
    <source>
        <dbReference type="EMBL" id="KAJ4472952.1"/>
    </source>
</evidence>
<comment type="caution">
    <text evidence="3">The sequence shown here is derived from an EMBL/GenBank/DDBJ whole genome shotgun (WGS) entry which is preliminary data.</text>
</comment>
<proteinExistence type="predicted"/>
<protein>
    <recommendedName>
        <fullName evidence="5">Protein kinase domain-containing protein</fullName>
    </recommendedName>
</protein>
<gene>
    <name evidence="3" type="ORF">J3R30DRAFT_745722</name>
</gene>
<feature type="signal peptide" evidence="2">
    <location>
        <begin position="1"/>
        <end position="23"/>
    </location>
</feature>
<organism evidence="3 4">
    <name type="scientific">Lentinula aciculospora</name>
    <dbReference type="NCBI Taxonomy" id="153920"/>
    <lineage>
        <taxon>Eukaryota</taxon>
        <taxon>Fungi</taxon>
        <taxon>Dikarya</taxon>
        <taxon>Basidiomycota</taxon>
        <taxon>Agaricomycotina</taxon>
        <taxon>Agaricomycetes</taxon>
        <taxon>Agaricomycetidae</taxon>
        <taxon>Agaricales</taxon>
        <taxon>Marasmiineae</taxon>
        <taxon>Omphalotaceae</taxon>
        <taxon>Lentinula</taxon>
    </lineage>
</organism>
<feature type="region of interest" description="Disordered" evidence="1">
    <location>
        <begin position="91"/>
        <end position="118"/>
    </location>
</feature>
<dbReference type="OrthoDB" id="10520044at2759"/>
<dbReference type="AlphaFoldDB" id="A0A9W9A541"/>
<keyword evidence="2" id="KW-0732">Signal</keyword>
<sequence length="316" mass="35190">MLQKYVLSIFCAVVPLLTTSSHAAPYAQTVPQDLNLSAHNKPSLEARRDASLKSQLLGRAFDEDWIRGVYGENQLQSGPFDKELTGIKIDTSQQRSYVPDKPPVDKKGKTKFALPNSPPAMLANATKSSLRKILGGASNIRKFSVKKLMSTRGHTLIAKGFTNIKLGDKWALAEVSALKTVGLFVESGKLLTWPNEGIERPVILMNYPGKPLPQYSCYQALIDKGTQDNLELLAVVGAIHILVEQQLWELLTQGILHINFHIDNVFVSADEKCNVKAVQVIDWAYPNVVTTEVSITKDKNKFHTWFEKRRAALYFG</sequence>
<feature type="chain" id="PRO_5040999800" description="Protein kinase domain-containing protein" evidence="2">
    <location>
        <begin position="24"/>
        <end position="316"/>
    </location>
</feature>
<dbReference type="EMBL" id="JAOTPV010000018">
    <property type="protein sequence ID" value="KAJ4472952.1"/>
    <property type="molecule type" value="Genomic_DNA"/>
</dbReference>
<evidence type="ECO:0000313" key="4">
    <source>
        <dbReference type="Proteomes" id="UP001150266"/>
    </source>
</evidence>
<evidence type="ECO:0000256" key="1">
    <source>
        <dbReference type="SAM" id="MobiDB-lite"/>
    </source>
</evidence>